<feature type="signal peptide" evidence="1">
    <location>
        <begin position="1"/>
        <end position="25"/>
    </location>
</feature>
<proteinExistence type="predicted"/>
<accession>A0A8E5HXF8</accession>
<dbReference type="KEGG" id="uvi:66068438"/>
<dbReference type="OrthoDB" id="5237031at2759"/>
<dbReference type="RefSeq" id="XP_043001093.1">
    <property type="nucleotide sequence ID" value="XM_043145158.1"/>
</dbReference>
<name>A0A8E5HXF8_USTVR</name>
<sequence length="405" mass="46692">MSDFIVYLLQSILIIFRWMAPQEEAYRDACRPRLAPWIPASLSTFDSPPLLEQIITALERHLYLTLLVFSSLSWVNSFYSYQFSSDLAMTSTVGALLLQHPTNPVEETGQSSSTNKAWAQSYHPIKNYIVHTISREGVWYADYDTAFFPLYHDDEVRLQLPANPPNERAWRLETESDAELWFHTEISNIVLAGWSRYPTIVQNSHIKALSGRNNPEEVDATYAYRSEVEQVPLVIGEMKRRMITTRVWQKGETLSGPQQRLSRELRGYAHKYHCPQVFCFDGQVLLLLQFCATTRREIADENCNVDCWVIPRGCGIPLRMAFYRLLVQGLRRFQGMRAVAEFSCSLRQFYNGRPLWDVPGTRQYTSTPPYDYRRSVDGATGCLIWVNSEGTDFFAESTAIWTLDS</sequence>
<dbReference type="EMBL" id="CP072758">
    <property type="protein sequence ID" value="QUC23420.1"/>
    <property type="molecule type" value="Genomic_DNA"/>
</dbReference>
<reference evidence="2" key="1">
    <citation type="submission" date="2020-03" db="EMBL/GenBank/DDBJ databases">
        <title>A mixture of massive structural variations and highly conserved coding sequences in Ustilaginoidea virens genome.</title>
        <authorList>
            <person name="Zhang K."/>
            <person name="Zhao Z."/>
            <person name="Zhang Z."/>
            <person name="Li Y."/>
            <person name="Hsiang T."/>
            <person name="Sun W."/>
        </authorList>
    </citation>
    <scope>NUCLEOTIDE SEQUENCE</scope>
    <source>
        <strain evidence="2">UV-8b</strain>
    </source>
</reference>
<keyword evidence="1" id="KW-0732">Signal</keyword>
<protein>
    <submittedName>
        <fullName evidence="2">Uncharacterized protein</fullName>
    </submittedName>
</protein>
<evidence type="ECO:0000313" key="2">
    <source>
        <dbReference type="EMBL" id="QUC23420.1"/>
    </source>
</evidence>
<evidence type="ECO:0000313" key="3">
    <source>
        <dbReference type="Proteomes" id="UP000027002"/>
    </source>
</evidence>
<gene>
    <name evidence="2" type="ORF">UV8b_07661</name>
</gene>
<organism evidence="2 3">
    <name type="scientific">Ustilaginoidea virens</name>
    <name type="common">Rice false smut fungus</name>
    <name type="synonym">Villosiclava virens</name>
    <dbReference type="NCBI Taxonomy" id="1159556"/>
    <lineage>
        <taxon>Eukaryota</taxon>
        <taxon>Fungi</taxon>
        <taxon>Dikarya</taxon>
        <taxon>Ascomycota</taxon>
        <taxon>Pezizomycotina</taxon>
        <taxon>Sordariomycetes</taxon>
        <taxon>Hypocreomycetidae</taxon>
        <taxon>Hypocreales</taxon>
        <taxon>Clavicipitaceae</taxon>
        <taxon>Ustilaginoidea</taxon>
    </lineage>
</organism>
<evidence type="ECO:0000256" key="1">
    <source>
        <dbReference type="SAM" id="SignalP"/>
    </source>
</evidence>
<dbReference type="GeneID" id="66068438"/>
<feature type="chain" id="PRO_5034117307" evidence="1">
    <location>
        <begin position="26"/>
        <end position="405"/>
    </location>
</feature>
<dbReference type="Proteomes" id="UP000027002">
    <property type="component" value="Chromosome 6"/>
</dbReference>
<dbReference type="AlphaFoldDB" id="A0A8E5HXF8"/>
<keyword evidence="3" id="KW-1185">Reference proteome</keyword>